<reference evidence="2 3" key="1">
    <citation type="journal article" date="2022" name="bioRxiv">
        <title>Genomics of Preaxostyla Flagellates Illuminates Evolutionary Transitions and the Path Towards Mitochondrial Loss.</title>
        <authorList>
            <person name="Novak L.V.F."/>
            <person name="Treitli S.C."/>
            <person name="Pyrih J."/>
            <person name="Halakuc P."/>
            <person name="Pipaliya S.V."/>
            <person name="Vacek V."/>
            <person name="Brzon O."/>
            <person name="Soukal P."/>
            <person name="Eme L."/>
            <person name="Dacks J.B."/>
            <person name="Karnkowska A."/>
            <person name="Elias M."/>
            <person name="Hampl V."/>
        </authorList>
    </citation>
    <scope>NUCLEOTIDE SEQUENCE [LARGE SCALE GENOMIC DNA]</scope>
    <source>
        <strain evidence="2">NAU3</strain>
        <tissue evidence="2">Gut</tissue>
    </source>
</reference>
<dbReference type="EMBL" id="JARBJD010000238">
    <property type="protein sequence ID" value="KAK2946091.1"/>
    <property type="molecule type" value="Genomic_DNA"/>
</dbReference>
<proteinExistence type="predicted"/>
<keyword evidence="3" id="KW-1185">Reference proteome</keyword>
<dbReference type="SUPFAM" id="SSF51126">
    <property type="entry name" value="Pectin lyase-like"/>
    <property type="match status" value="1"/>
</dbReference>
<dbReference type="Proteomes" id="UP001281761">
    <property type="component" value="Unassembled WGS sequence"/>
</dbReference>
<evidence type="ECO:0000313" key="3">
    <source>
        <dbReference type="Proteomes" id="UP001281761"/>
    </source>
</evidence>
<accession>A0ABQ9X626</accession>
<comment type="caution">
    <text evidence="2">The sequence shown here is derived from an EMBL/GenBank/DDBJ whole genome shotgun (WGS) entry which is preliminary data.</text>
</comment>
<protein>
    <submittedName>
        <fullName evidence="2">Uncharacterized protein</fullName>
    </submittedName>
</protein>
<dbReference type="InterPro" id="IPR011050">
    <property type="entry name" value="Pectin_lyase_fold/virulence"/>
</dbReference>
<evidence type="ECO:0000313" key="2">
    <source>
        <dbReference type="EMBL" id="KAK2946091.1"/>
    </source>
</evidence>
<evidence type="ECO:0000256" key="1">
    <source>
        <dbReference type="SAM" id="MobiDB-lite"/>
    </source>
</evidence>
<feature type="region of interest" description="Disordered" evidence="1">
    <location>
        <begin position="137"/>
        <end position="158"/>
    </location>
</feature>
<gene>
    <name evidence="2" type="ORF">BLNAU_18999</name>
</gene>
<organism evidence="2 3">
    <name type="scientific">Blattamonas nauphoetae</name>
    <dbReference type="NCBI Taxonomy" id="2049346"/>
    <lineage>
        <taxon>Eukaryota</taxon>
        <taxon>Metamonada</taxon>
        <taxon>Preaxostyla</taxon>
        <taxon>Oxymonadida</taxon>
        <taxon>Blattamonas</taxon>
    </lineage>
</organism>
<name>A0ABQ9X626_9EUKA</name>
<sequence>MPSSVVVQKCLMWNDVGSMRGVVETSSFPSFGESVFVSIVGCSFDSSQILGNDGIGLSLTRTPRTNVDEVGRLSSSLIGCSFVNMSSFGSSHEPSLPHLDQKMLGCVVSLTSSHLSGSTIRDVNTGGSVLCSNSSFSSLLPSPNSDPDTNEEPSIILDGSSQLEYKDGSEYKFDSTTQSTSVTFSHCHFTSSNYQSGTRPLSFNDYPGSIALLSCSFTDAVQTEYSGGAVIINAYPAPLTSEVKITSCNFTECSADYGGGALSLCSFTAIVTLTGCRCVECSAVGSFGSEGGGMDITLVSATGSTVADIDCEFIRCEAMHSESDPSTGGGLNVQSSPLGGAVFGSTTGFVMSNCLVKNCHSASTGAVCVVPRTTSPIALKNVLFVGNTVSDTPTWFDQDESMEDAAQFADFLIEDMSNTNPTDVTITDCWTTTTPNSVGMYTSGTNSKNQKTYTRVFKDAFLEIGPYMTHNVEATRDEDSWRLDLSVKGKIPLESQVYEVTLNETVGGTEAKGQLKFVNGVGSLLPSSTSILKYSTAYTITSIVGVVPSSSESNAITITAEAWAFNLNKTPTFLSFTTPTGPTLTNIKADLNPSNLNEAEVSVKVSPCAAGDFTLLIFDDSDEVKPEISIGPFSFDVSSTESTSSQTVLIHGSEKLRYGKTYTVKMLSSSTVIVSHSGETVEMPDAPARISFANPTLSGVNKTFVTLSLTGEALPCDSDFTIVVKEMVGDVIKEGASGISLTGKIEGTSGSTSTTCSVSEEIYNKTGTLEYSLKYKIVSLSIVGLKCIVDPTAIFEVLDSPGRVEEMKSPKLNGEKTEVSVVVTGVGLTSSISKIVVKNGNKKFSSSSVEFKSTTELLVKFKAGKAESETELKFDTSYEIESVIVTSTSTEPNSTTHEHFKVIVKGENFVSGSEWTLKLKDRNEEISVTMKRPTLTEIKADLNGLNLNEAEVSVTVSPCAAGDFTLLILDDSDEGKPEISIGPFSLAVSSTESTSSQTVLIHGSEKLRYGKTYTVKMLSSSTVIVSHSGETVEMPDAPARISFANPTLSGVNKTFVTLSLTGEALPCDSDFTIVVKEMVGDVIKEGASGISLTGKIEGTSGSTSTTCSVSEEIYNKTGTLEYSLKYKIVSLSIVGLKCIVDPTAIFEVLDSPGRVEEMKSPKLNGEKTEVSVVVTGVGLTSSISKIVVKNGNKKFSSSSVEFKSTTELLVKFKAGKAESETELKFDTSYEIESVSEQSGMFLNSGVGFTVPLPGIVTSTSTEPNSTTHEHFKVIVKGENFVSGSEWTLKLKDRNEEISVTMKRPTLTEIKADLNGLNLNEAEVSVTVSPCAAGDFTLLILDDSDEGKPEISIGPFSLAVSSTESTSSQTVLIHGSEKLRYGKTYTVKMLSSSTVIVSHSGETVEMPDAPARISFANPTLSGVNKTFVTLSLTGEALPCDSDFTIVVKEMVGDVIKEGASGISLTGKIEGTSGSTSTTCSVSEEIYNKTGTLEYSLKYKIVSLSIVGLKCIVDPTAIFEVLDSPGRVEEMKSPKLNGEKTEVSVVVTGVGLTSSISKIVVKNGNKKFSSSSVEFKSTTELLVKFKAGKAESETELKFDTSYEIESVSEQSGMFLNSGVGFTVPLPGIVTSTSTEPNSTTHEHFKVIVKGENFVSGSEWTLKLKDRNEEISVTMKRPTLTEIKADLNGLNLNEAEVSVKVSPCAAGDFTLLILDDSDEGKPEISIGPFSLAVSSTESTSSQTVLIHGSEKLSYGKTYTVKMLSSSTVIVSHSGETVEMPDAPARISFANPTLSGVNKTFVTLSLTGEALPCDSDFTIVVKEMVGDVIKEGASGISLTGKIEGTSGSTSTTCSVSEEIYNKTGTLEYSLKYKIVSLSIVGLKCIVDPTAIFEVLDSPGRVEEMKSPKLNGEKTEVSVVVTGVGLTSSISKIVVKNGNKKFSSSSVEFKSTTELLVKFKAGKAESETELKFDTSYEIESVSEQSGMFLNSGVGFTVPLPGIVTSTSTEPNSTTHEHFKVIVKGENFVSGSEWTLKLKDRNEEISVTMKRPTLTEIKADLNGLNLNEAEVSVKVSPCAAGDFTLLILDDSDEGKPEISIGPFSLAVSSTESTSSQTVLIHGSEKLSYGKTYTVKMLSSSTVIVSHSGETVEMPDAPARISFANPTLMSEEIYNKTGTLEYSLKYKIVSLSIVGLKCIVDPTAIFEVLDSPGRVEEMKSPKLNGEKTEVSVVVTGVGLTSSISKIVVKNGNKKFSSSSVEFKSTTELLVKFKAGKAESETELKFDTSYEIESVSEQSGMFLNSGVGFTVPLPGIVTSTSTEPEFNNT</sequence>